<gene>
    <name evidence="2" type="ORF">ACJ73_03563</name>
</gene>
<dbReference type="AlphaFoldDB" id="A0A1J9R966"/>
<organism evidence="2 3">
    <name type="scientific">Blastomyces percursus</name>
    <dbReference type="NCBI Taxonomy" id="1658174"/>
    <lineage>
        <taxon>Eukaryota</taxon>
        <taxon>Fungi</taxon>
        <taxon>Dikarya</taxon>
        <taxon>Ascomycota</taxon>
        <taxon>Pezizomycotina</taxon>
        <taxon>Eurotiomycetes</taxon>
        <taxon>Eurotiomycetidae</taxon>
        <taxon>Onygenales</taxon>
        <taxon>Ajellomycetaceae</taxon>
        <taxon>Blastomyces</taxon>
    </lineage>
</organism>
<name>A0A1J9R966_9EURO</name>
<dbReference type="Gene3D" id="1.10.510.10">
    <property type="entry name" value="Transferase(Phosphotransferase) domain 1"/>
    <property type="match status" value="1"/>
</dbReference>
<dbReference type="OrthoDB" id="4354362at2759"/>
<feature type="region of interest" description="Disordered" evidence="1">
    <location>
        <begin position="20"/>
        <end position="48"/>
    </location>
</feature>
<evidence type="ECO:0000313" key="3">
    <source>
        <dbReference type="Proteomes" id="UP000242791"/>
    </source>
</evidence>
<dbReference type="Proteomes" id="UP000242791">
    <property type="component" value="Unassembled WGS sequence"/>
</dbReference>
<protein>
    <recommendedName>
        <fullName evidence="4">Protein kinase domain-containing protein</fullName>
    </recommendedName>
</protein>
<comment type="caution">
    <text evidence="2">The sequence shown here is derived from an EMBL/GenBank/DDBJ whole genome shotgun (WGS) entry which is preliminary data.</text>
</comment>
<evidence type="ECO:0000313" key="2">
    <source>
        <dbReference type="EMBL" id="OJD25071.1"/>
    </source>
</evidence>
<dbReference type="EMBL" id="LGTZ01000437">
    <property type="protein sequence ID" value="OJD25071.1"/>
    <property type="molecule type" value="Genomic_DNA"/>
</dbReference>
<dbReference type="SUPFAM" id="SSF56112">
    <property type="entry name" value="Protein kinase-like (PK-like)"/>
    <property type="match status" value="1"/>
</dbReference>
<keyword evidence="3" id="KW-1185">Reference proteome</keyword>
<reference evidence="2 3" key="1">
    <citation type="submission" date="2015-08" db="EMBL/GenBank/DDBJ databases">
        <title>Emmonsia species relationships and genome sequence.</title>
        <authorList>
            <person name="Cuomo C.A."/>
            <person name="Schwartz I.S."/>
            <person name="Kenyon C."/>
            <person name="De Hoog G.S."/>
            <person name="Govender N.P."/>
            <person name="Botha A."/>
            <person name="Moreno L."/>
            <person name="De Vries M."/>
            <person name="Munoz J.F."/>
            <person name="Stielow J.B."/>
        </authorList>
    </citation>
    <scope>NUCLEOTIDE SEQUENCE [LARGE SCALE GENOMIC DNA]</scope>
    <source>
        <strain evidence="2 3">EI222</strain>
    </source>
</reference>
<dbReference type="VEuPathDB" id="FungiDB:ACJ73_03563"/>
<sequence length="255" mass="28384">MEPRRVTRFLDPASLSLLSNRRDDTNTKGLAKSIPDNHLSSSQGLTPLEVRPGSPWKVYQKRYEINLAGTIALSQRIPATIERFAIRWLSGPDANSKLKEFIPLPIFPEETHLAAIAHQVLEGISYLASEGLMHGSLNCSHIVLSKDGNIKIANPDCCLESKDPKSRRAMKDTEGLGRAMITLMDKFSPGEKFGLTQPDRWSEEAVNFISLTIAASPDELRKHNFLNGAPQKEELVWLIDLAGISAPRSYRVSRQ</sequence>
<proteinExistence type="predicted"/>
<dbReference type="STRING" id="1658174.A0A1J9R966"/>
<evidence type="ECO:0000256" key="1">
    <source>
        <dbReference type="SAM" id="MobiDB-lite"/>
    </source>
</evidence>
<dbReference type="InterPro" id="IPR011009">
    <property type="entry name" value="Kinase-like_dom_sf"/>
</dbReference>
<evidence type="ECO:0008006" key="4">
    <source>
        <dbReference type="Google" id="ProtNLM"/>
    </source>
</evidence>
<accession>A0A1J9R966</accession>